<feature type="compositionally biased region" description="Basic and acidic residues" evidence="1">
    <location>
        <begin position="92"/>
        <end position="102"/>
    </location>
</feature>
<dbReference type="Pfam" id="PF18758">
    <property type="entry name" value="KDZ"/>
    <property type="match status" value="1"/>
</dbReference>
<gene>
    <name evidence="2" type="ORF">LACBIDRAFT_315720</name>
</gene>
<dbReference type="RefSeq" id="XP_001878140.1">
    <property type="nucleotide sequence ID" value="XM_001878105.1"/>
</dbReference>
<dbReference type="InParanoid" id="B0D305"/>
<proteinExistence type="predicted"/>
<evidence type="ECO:0000256" key="1">
    <source>
        <dbReference type="SAM" id="MobiDB-lite"/>
    </source>
</evidence>
<accession>B0D305</accession>
<evidence type="ECO:0000313" key="2">
    <source>
        <dbReference type="EMBL" id="EDR10839.1"/>
    </source>
</evidence>
<dbReference type="HOGENOM" id="CLU_004552_3_0_1"/>
<dbReference type="KEGG" id="lbc:LACBIDRAFT_315720"/>
<dbReference type="Proteomes" id="UP000001194">
    <property type="component" value="Unassembled WGS sequence"/>
</dbReference>
<sequence>MPIPRDCPSDYLCSRCPLCFGGDPIQRLGGDVPDIVMCLDACFKQKENEGQSDPPHEHPQSVFLSEATASKMEGYVEGIRLNKAKKGVKRQKPVDTSRNHPDSDEEDGYDGALKVPRSVLAGCEKSFTAANETREKASTQFFAVTALMALLCR</sequence>
<organism evidence="3">
    <name type="scientific">Laccaria bicolor (strain S238N-H82 / ATCC MYA-4686)</name>
    <name type="common">Bicoloured deceiver</name>
    <name type="synonym">Laccaria laccata var. bicolor</name>
    <dbReference type="NCBI Taxonomy" id="486041"/>
    <lineage>
        <taxon>Eukaryota</taxon>
        <taxon>Fungi</taxon>
        <taxon>Dikarya</taxon>
        <taxon>Basidiomycota</taxon>
        <taxon>Agaricomycotina</taxon>
        <taxon>Agaricomycetes</taxon>
        <taxon>Agaricomycetidae</taxon>
        <taxon>Agaricales</taxon>
        <taxon>Agaricineae</taxon>
        <taxon>Hydnangiaceae</taxon>
        <taxon>Laccaria</taxon>
    </lineage>
</organism>
<keyword evidence="3" id="KW-1185">Reference proteome</keyword>
<dbReference type="OrthoDB" id="2666777at2759"/>
<name>B0D305_LACBS</name>
<dbReference type="InterPro" id="IPR040521">
    <property type="entry name" value="KDZ"/>
</dbReference>
<dbReference type="AlphaFoldDB" id="B0D305"/>
<feature type="region of interest" description="Disordered" evidence="1">
    <location>
        <begin position="84"/>
        <end position="111"/>
    </location>
</feature>
<reference evidence="2 3" key="1">
    <citation type="journal article" date="2008" name="Nature">
        <title>The genome of Laccaria bicolor provides insights into mycorrhizal symbiosis.</title>
        <authorList>
            <person name="Martin F."/>
            <person name="Aerts A."/>
            <person name="Ahren D."/>
            <person name="Brun A."/>
            <person name="Danchin E.G.J."/>
            <person name="Duchaussoy F."/>
            <person name="Gibon J."/>
            <person name="Kohler A."/>
            <person name="Lindquist E."/>
            <person name="Pereda V."/>
            <person name="Salamov A."/>
            <person name="Shapiro H.J."/>
            <person name="Wuyts J."/>
            <person name="Blaudez D."/>
            <person name="Buee M."/>
            <person name="Brokstein P."/>
            <person name="Canbaeck B."/>
            <person name="Cohen D."/>
            <person name="Courty P.E."/>
            <person name="Coutinho P.M."/>
            <person name="Delaruelle C."/>
            <person name="Detter J.C."/>
            <person name="Deveau A."/>
            <person name="DiFazio S."/>
            <person name="Duplessis S."/>
            <person name="Fraissinet-Tachet L."/>
            <person name="Lucic E."/>
            <person name="Frey-Klett P."/>
            <person name="Fourrey C."/>
            <person name="Feussner I."/>
            <person name="Gay G."/>
            <person name="Grimwood J."/>
            <person name="Hoegger P.J."/>
            <person name="Jain P."/>
            <person name="Kilaru S."/>
            <person name="Labbe J."/>
            <person name="Lin Y.C."/>
            <person name="Legue V."/>
            <person name="Le Tacon F."/>
            <person name="Marmeisse R."/>
            <person name="Melayah D."/>
            <person name="Montanini B."/>
            <person name="Muratet M."/>
            <person name="Nehls U."/>
            <person name="Niculita-Hirzel H."/>
            <person name="Oudot-Le Secq M.P."/>
            <person name="Peter M."/>
            <person name="Quesneville H."/>
            <person name="Rajashekar B."/>
            <person name="Reich M."/>
            <person name="Rouhier N."/>
            <person name="Schmutz J."/>
            <person name="Yin T."/>
            <person name="Chalot M."/>
            <person name="Henrissat B."/>
            <person name="Kuees U."/>
            <person name="Lucas S."/>
            <person name="Van de Peer Y."/>
            <person name="Podila G.K."/>
            <person name="Polle A."/>
            <person name="Pukkila P.J."/>
            <person name="Richardson P.M."/>
            <person name="Rouze P."/>
            <person name="Sanders I.R."/>
            <person name="Stajich J.E."/>
            <person name="Tunlid A."/>
            <person name="Tuskan G."/>
            <person name="Grigoriev I.V."/>
        </authorList>
    </citation>
    <scope>NUCLEOTIDE SEQUENCE [LARGE SCALE GENOMIC DNA]</scope>
    <source>
        <strain evidence="3">S238N-H82 / ATCC MYA-4686</strain>
    </source>
</reference>
<evidence type="ECO:0000313" key="3">
    <source>
        <dbReference type="Proteomes" id="UP000001194"/>
    </source>
</evidence>
<dbReference type="EMBL" id="DS547096">
    <property type="protein sequence ID" value="EDR10839.1"/>
    <property type="molecule type" value="Genomic_DNA"/>
</dbReference>
<protein>
    <submittedName>
        <fullName evidence="2">Predicted protein</fullName>
    </submittedName>
</protein>
<dbReference type="GeneID" id="6074125"/>